<dbReference type="EMBL" id="CACSIO010000017">
    <property type="protein sequence ID" value="CAA0113405.1"/>
    <property type="molecule type" value="Genomic_DNA"/>
</dbReference>
<gene>
    <name evidence="2" type="ORF">OPDIPICF_04721</name>
</gene>
<evidence type="ECO:0000313" key="3">
    <source>
        <dbReference type="Proteomes" id="UP000441399"/>
    </source>
</evidence>
<protein>
    <recommendedName>
        <fullName evidence="4">DUF3592 domain-containing protein</fullName>
    </recommendedName>
</protein>
<name>A0A5S9Q7T9_9GAMM</name>
<accession>A0A5S9Q7T9</accession>
<keyword evidence="1" id="KW-1133">Transmembrane helix</keyword>
<keyword evidence="1" id="KW-0812">Transmembrane</keyword>
<reference evidence="2 3" key="1">
    <citation type="submission" date="2019-11" db="EMBL/GenBank/DDBJ databases">
        <authorList>
            <person name="Holert J."/>
        </authorList>
    </citation>
    <scope>NUCLEOTIDE SEQUENCE [LARGE SCALE GENOMIC DNA]</scope>
    <source>
        <strain evidence="2">SB11_3</strain>
    </source>
</reference>
<evidence type="ECO:0008006" key="4">
    <source>
        <dbReference type="Google" id="ProtNLM"/>
    </source>
</evidence>
<keyword evidence="1" id="KW-0472">Membrane</keyword>
<proteinExistence type="predicted"/>
<feature type="transmembrane region" description="Helical" evidence="1">
    <location>
        <begin position="117"/>
        <end position="142"/>
    </location>
</feature>
<feature type="transmembrane region" description="Helical" evidence="1">
    <location>
        <begin position="12"/>
        <end position="33"/>
    </location>
</feature>
<sequence length="149" mass="17148">MKVTELSGSDMMMGIFLVLFAAVITHTTSTLFWPSVEGSVISANAYRYAGKAKYGISIEYEYCYRKRCYKSKNIYAGVSRSERRFNDKETALREIDTLTNSGRVIVFVNPYWQNDSVLLIETVIVESLILFLVFFYVVYGYFFKKPKSA</sequence>
<dbReference type="AlphaFoldDB" id="A0A5S9Q7T9"/>
<keyword evidence="3" id="KW-1185">Reference proteome</keyword>
<organism evidence="2 3">
    <name type="scientific">BD1-7 clade bacterium</name>
    <dbReference type="NCBI Taxonomy" id="2029982"/>
    <lineage>
        <taxon>Bacteria</taxon>
        <taxon>Pseudomonadati</taxon>
        <taxon>Pseudomonadota</taxon>
        <taxon>Gammaproteobacteria</taxon>
        <taxon>Cellvibrionales</taxon>
        <taxon>Spongiibacteraceae</taxon>
        <taxon>BD1-7 clade</taxon>
    </lineage>
</organism>
<evidence type="ECO:0000313" key="2">
    <source>
        <dbReference type="EMBL" id="CAA0113405.1"/>
    </source>
</evidence>
<evidence type="ECO:0000256" key="1">
    <source>
        <dbReference type="SAM" id="Phobius"/>
    </source>
</evidence>
<dbReference type="Proteomes" id="UP000441399">
    <property type="component" value="Unassembled WGS sequence"/>
</dbReference>